<dbReference type="AlphaFoldDB" id="A0A2S7WK38"/>
<dbReference type="OrthoDB" id="1099888at2"/>
<protein>
    <submittedName>
        <fullName evidence="2">Uncharacterized protein</fullName>
    </submittedName>
</protein>
<organism evidence="2 3">
    <name type="scientific">Polaribacter porphyrae</name>
    <dbReference type="NCBI Taxonomy" id="1137780"/>
    <lineage>
        <taxon>Bacteria</taxon>
        <taxon>Pseudomonadati</taxon>
        <taxon>Bacteroidota</taxon>
        <taxon>Flavobacteriia</taxon>
        <taxon>Flavobacteriales</taxon>
        <taxon>Flavobacteriaceae</taxon>
    </lineage>
</organism>
<proteinExistence type="predicted"/>
<gene>
    <name evidence="2" type="ORF">BTO18_01525</name>
</gene>
<keyword evidence="1" id="KW-1133">Transmembrane helix</keyword>
<keyword evidence="1" id="KW-0812">Transmembrane</keyword>
<comment type="caution">
    <text evidence="2">The sequence shown here is derived from an EMBL/GenBank/DDBJ whole genome shotgun (WGS) entry which is preliminary data.</text>
</comment>
<feature type="transmembrane region" description="Helical" evidence="1">
    <location>
        <begin position="65"/>
        <end position="85"/>
    </location>
</feature>
<accession>A0A2S7WK38</accession>
<sequence length="105" mass="11850">MKKLNTTLIYVLSSLSILCCCFAGLGIILALPSFLIANKKMKEVEANPEDYDPEEITAMGNAKTFALVTLVINGLYFAYNAYYFATTDWSEIEQQIQEAMDKYQQ</sequence>
<keyword evidence="3" id="KW-1185">Reference proteome</keyword>
<feature type="transmembrane region" description="Helical" evidence="1">
    <location>
        <begin position="7"/>
        <end position="31"/>
    </location>
</feature>
<dbReference type="RefSeq" id="WP_105014525.1">
    <property type="nucleotide sequence ID" value="NZ_MSCN01000001.1"/>
</dbReference>
<evidence type="ECO:0000256" key="1">
    <source>
        <dbReference type="SAM" id="Phobius"/>
    </source>
</evidence>
<reference evidence="2 3" key="1">
    <citation type="submission" date="2016-12" db="EMBL/GenBank/DDBJ databases">
        <title>Trade-off between light-utilization and light-protection in marine flavobacteria.</title>
        <authorList>
            <person name="Kumagai Y."/>
            <person name="Yoshizawa S."/>
            <person name="Kogure K."/>
            <person name="Iwasaki W."/>
        </authorList>
    </citation>
    <scope>NUCLEOTIDE SEQUENCE [LARGE SCALE GENOMIC DNA]</scope>
    <source>
        <strain evidence="2 3">NBRC 108759</strain>
    </source>
</reference>
<keyword evidence="1" id="KW-0472">Membrane</keyword>
<evidence type="ECO:0000313" key="2">
    <source>
        <dbReference type="EMBL" id="PQJ77943.1"/>
    </source>
</evidence>
<dbReference type="EMBL" id="MSCN01000001">
    <property type="protein sequence ID" value="PQJ77943.1"/>
    <property type="molecule type" value="Genomic_DNA"/>
</dbReference>
<name>A0A2S7WK38_9FLAO</name>
<dbReference type="NCBIfam" id="NF040945">
    <property type="entry name" value="CCC_membrane"/>
    <property type="match status" value="1"/>
</dbReference>
<evidence type="ECO:0000313" key="3">
    <source>
        <dbReference type="Proteomes" id="UP000238882"/>
    </source>
</evidence>
<dbReference type="Proteomes" id="UP000238882">
    <property type="component" value="Unassembled WGS sequence"/>
</dbReference>